<organism evidence="1 2">
    <name type="scientific">Solanum pinnatisectum</name>
    <name type="common">tansyleaf nightshade</name>
    <dbReference type="NCBI Taxonomy" id="50273"/>
    <lineage>
        <taxon>Eukaryota</taxon>
        <taxon>Viridiplantae</taxon>
        <taxon>Streptophyta</taxon>
        <taxon>Embryophyta</taxon>
        <taxon>Tracheophyta</taxon>
        <taxon>Spermatophyta</taxon>
        <taxon>Magnoliopsida</taxon>
        <taxon>eudicotyledons</taxon>
        <taxon>Gunneridae</taxon>
        <taxon>Pentapetalae</taxon>
        <taxon>asterids</taxon>
        <taxon>lamiids</taxon>
        <taxon>Solanales</taxon>
        <taxon>Solanaceae</taxon>
        <taxon>Solanoideae</taxon>
        <taxon>Solaneae</taxon>
        <taxon>Solanum</taxon>
    </lineage>
</organism>
<dbReference type="Gene3D" id="2.40.70.10">
    <property type="entry name" value="Acid Proteases"/>
    <property type="match status" value="1"/>
</dbReference>
<proteinExistence type="predicted"/>
<dbReference type="PANTHER" id="PTHR33067">
    <property type="entry name" value="RNA-DIRECTED DNA POLYMERASE-RELATED"/>
    <property type="match status" value="1"/>
</dbReference>
<evidence type="ECO:0000313" key="2">
    <source>
        <dbReference type="Proteomes" id="UP001311915"/>
    </source>
</evidence>
<gene>
    <name evidence="1" type="ORF">R3W88_033512</name>
</gene>
<dbReference type="Proteomes" id="UP001311915">
    <property type="component" value="Unassembled WGS sequence"/>
</dbReference>
<dbReference type="AlphaFoldDB" id="A0AAV9K0W2"/>
<sequence>MRTKLGLVLKNVSGSIEKVNVVNYLTKTPPPPEEEYYYEEDAYLANDQMGGFQANAQGSNSDNCNREARGNMSHTEDIIQKMMKRFDATDENVKETQNDLSGIGQKVDAHAVSIKHLQQQMTQLSTTVYPRQPGTHPSNTIQNQKNYGYCMAVTTRGDKQTIYPPIPSGVEKVVPMLRPPRPFPQRLVKKSEEGKYHKFISMFKQHSLNVLLIEALEKMSGAISTRSLMQKKEDPDAFTIPCTIGLLHFAKALCDLGASINLMTLSIYKKLGLGDPKPTTMRLLEADRTVKKPIGVLQDVLVKVESFIFLVDFVILDCDVDFEVPIILGRPFLAIGCTLVDMEKGQMKFRLNNEEAPFNISRSMKQSC</sequence>
<dbReference type="CDD" id="cd00303">
    <property type="entry name" value="retropepsin_like"/>
    <property type="match status" value="1"/>
</dbReference>
<evidence type="ECO:0000313" key="1">
    <source>
        <dbReference type="EMBL" id="KAK4706928.1"/>
    </source>
</evidence>
<name>A0AAV9K0W2_9SOLN</name>
<protein>
    <submittedName>
        <fullName evidence="1">Uncharacterized protein</fullName>
    </submittedName>
</protein>
<dbReference type="PANTHER" id="PTHR33067:SF9">
    <property type="entry name" value="RNA-DIRECTED DNA POLYMERASE"/>
    <property type="match status" value="1"/>
</dbReference>
<dbReference type="InterPro" id="IPR021109">
    <property type="entry name" value="Peptidase_aspartic_dom_sf"/>
</dbReference>
<dbReference type="EMBL" id="JAWPEI010000039">
    <property type="protein sequence ID" value="KAK4706928.1"/>
    <property type="molecule type" value="Genomic_DNA"/>
</dbReference>
<keyword evidence="2" id="KW-1185">Reference proteome</keyword>
<comment type="caution">
    <text evidence="1">The sequence shown here is derived from an EMBL/GenBank/DDBJ whole genome shotgun (WGS) entry which is preliminary data.</text>
</comment>
<reference evidence="1 2" key="1">
    <citation type="submission" date="2023-10" db="EMBL/GenBank/DDBJ databases">
        <title>Genome-Wide Identification Analysis in wild type Solanum Pinnatisectum Reveals Some Genes Defensing Phytophthora Infestans.</title>
        <authorList>
            <person name="Sun C."/>
        </authorList>
    </citation>
    <scope>NUCLEOTIDE SEQUENCE [LARGE SCALE GENOMIC DNA]</scope>
    <source>
        <strain evidence="1">LQN</strain>
        <tissue evidence="1">Leaf</tissue>
    </source>
</reference>
<accession>A0AAV9K0W2</accession>